<sequence length="245" mass="27490">MVAGVLVLLSAIVYQADFWVLGTVFVTIALTSISVVTYQVILILDIVGVFMNLCEGLFLSARVQAQIREMQIEAFAKSVEHDLMWKHVGERFSDLCSETLLDEQLIESIVGAFETELTNVFIENPVFSINQLRLSRFIDGGGSFEETVSEQDQDAMSIQRARSAVRLFHSAFKTRRSERLPRLVPAALSNGAVALIQNPALTDVSILIMKRLMTSDTIMRCIIRIILALPNSVYSRFAQLMHEIY</sequence>
<reference evidence="2 3" key="1">
    <citation type="journal article" date="2023" name="Nat. Commun.">
        <title>Origin of minicircular mitochondrial genomes in red algae.</title>
        <authorList>
            <person name="Lee Y."/>
            <person name="Cho C.H."/>
            <person name="Lee Y.M."/>
            <person name="Park S.I."/>
            <person name="Yang J.H."/>
            <person name="West J.A."/>
            <person name="Bhattacharya D."/>
            <person name="Yoon H.S."/>
        </authorList>
    </citation>
    <scope>NUCLEOTIDE SEQUENCE [LARGE SCALE GENOMIC DNA]</scope>
    <source>
        <strain evidence="2 3">CCMP1338</strain>
        <tissue evidence="2">Whole cell</tissue>
    </source>
</reference>
<proteinExistence type="predicted"/>
<keyword evidence="1" id="KW-0472">Membrane</keyword>
<dbReference type="AlphaFoldDB" id="A0AAV8V074"/>
<keyword evidence="1" id="KW-0812">Transmembrane</keyword>
<dbReference type="Proteomes" id="UP001157974">
    <property type="component" value="Unassembled WGS sequence"/>
</dbReference>
<accession>A0AAV8V074</accession>
<dbReference type="EMBL" id="JAMWBK010000004">
    <property type="protein sequence ID" value="KAJ8906191.1"/>
    <property type="molecule type" value="Genomic_DNA"/>
</dbReference>
<organism evidence="2 3">
    <name type="scientific">Rhodosorus marinus</name>
    <dbReference type="NCBI Taxonomy" id="101924"/>
    <lineage>
        <taxon>Eukaryota</taxon>
        <taxon>Rhodophyta</taxon>
        <taxon>Stylonematophyceae</taxon>
        <taxon>Stylonematales</taxon>
        <taxon>Stylonemataceae</taxon>
        <taxon>Rhodosorus</taxon>
    </lineage>
</organism>
<comment type="caution">
    <text evidence="2">The sequence shown here is derived from an EMBL/GenBank/DDBJ whole genome shotgun (WGS) entry which is preliminary data.</text>
</comment>
<feature type="transmembrane region" description="Helical" evidence="1">
    <location>
        <begin position="25"/>
        <end position="53"/>
    </location>
</feature>
<evidence type="ECO:0000313" key="3">
    <source>
        <dbReference type="Proteomes" id="UP001157974"/>
    </source>
</evidence>
<keyword evidence="1" id="KW-1133">Transmembrane helix</keyword>
<protein>
    <recommendedName>
        <fullName evidence="4">PXA domain-containing protein</fullName>
    </recommendedName>
</protein>
<gene>
    <name evidence="2" type="ORF">NDN08_002686</name>
</gene>
<evidence type="ECO:0008006" key="4">
    <source>
        <dbReference type="Google" id="ProtNLM"/>
    </source>
</evidence>
<keyword evidence="3" id="KW-1185">Reference proteome</keyword>
<name>A0AAV8V074_9RHOD</name>
<evidence type="ECO:0000256" key="1">
    <source>
        <dbReference type="SAM" id="Phobius"/>
    </source>
</evidence>
<evidence type="ECO:0000313" key="2">
    <source>
        <dbReference type="EMBL" id="KAJ8906191.1"/>
    </source>
</evidence>